<keyword evidence="7" id="KW-0349">Heme</keyword>
<keyword evidence="15 17" id="KW-0472">Membrane</keyword>
<dbReference type="Proteomes" id="UP000186583">
    <property type="component" value="Unassembled WGS sequence"/>
</dbReference>
<feature type="compositionally biased region" description="Acidic residues" evidence="16">
    <location>
        <begin position="119"/>
        <end position="129"/>
    </location>
</feature>
<protein>
    <recommendedName>
        <fullName evidence="6">Delta 8-(E)-sphingolipid desaturase</fullName>
        <ecNumber evidence="5">1.14.19.18</ecNumber>
    </recommendedName>
</protein>
<name>A0A1Q8RCK9_9PEZI</name>
<dbReference type="Gene3D" id="3.10.120.10">
    <property type="entry name" value="Cytochrome b5-like heme/steroid binding domain"/>
    <property type="match status" value="1"/>
</dbReference>
<keyword evidence="10" id="KW-0746">Sphingolipid metabolism</keyword>
<keyword evidence="8 17" id="KW-0812">Transmembrane</keyword>
<keyword evidence="13" id="KW-0408">Iron</keyword>
<dbReference type="InterPro" id="IPR036400">
    <property type="entry name" value="Cyt_B5-like_heme/steroid_sf"/>
</dbReference>
<evidence type="ECO:0000256" key="15">
    <source>
        <dbReference type="ARBA" id="ARBA00023136"/>
    </source>
</evidence>
<accession>A0A1Q8RCK9</accession>
<evidence type="ECO:0000256" key="3">
    <source>
        <dbReference type="ARBA" id="ARBA00004991"/>
    </source>
</evidence>
<comment type="pathway">
    <text evidence="3">Sphingolipid metabolism.</text>
</comment>
<dbReference type="PROSITE" id="PS50255">
    <property type="entry name" value="CYTOCHROME_B5_2"/>
    <property type="match status" value="1"/>
</dbReference>
<organism evidence="19 20">
    <name type="scientific">Colletotrichum chlorophyti</name>
    <dbReference type="NCBI Taxonomy" id="708187"/>
    <lineage>
        <taxon>Eukaryota</taxon>
        <taxon>Fungi</taxon>
        <taxon>Dikarya</taxon>
        <taxon>Ascomycota</taxon>
        <taxon>Pezizomycotina</taxon>
        <taxon>Sordariomycetes</taxon>
        <taxon>Hypocreomycetidae</taxon>
        <taxon>Glomerellales</taxon>
        <taxon>Glomerellaceae</taxon>
        <taxon>Colletotrichum</taxon>
    </lineage>
</organism>
<evidence type="ECO:0000256" key="11">
    <source>
        <dbReference type="ARBA" id="ARBA00022989"/>
    </source>
</evidence>
<evidence type="ECO:0000256" key="5">
    <source>
        <dbReference type="ARBA" id="ARBA00012019"/>
    </source>
</evidence>
<comment type="caution">
    <text evidence="19">The sequence shown here is derived from an EMBL/GenBank/DDBJ whole genome shotgun (WGS) entry which is preliminary data.</text>
</comment>
<keyword evidence="14" id="KW-0443">Lipid metabolism</keyword>
<keyword evidence="9" id="KW-0479">Metal-binding</keyword>
<evidence type="ECO:0000259" key="18">
    <source>
        <dbReference type="PROSITE" id="PS50255"/>
    </source>
</evidence>
<dbReference type="AlphaFoldDB" id="A0A1Q8RCK9"/>
<dbReference type="STRING" id="708187.A0A1Q8RCK9"/>
<evidence type="ECO:0000256" key="8">
    <source>
        <dbReference type="ARBA" id="ARBA00022692"/>
    </source>
</evidence>
<gene>
    <name evidence="19" type="ORF">CCHL11_08601</name>
</gene>
<evidence type="ECO:0000256" key="14">
    <source>
        <dbReference type="ARBA" id="ARBA00023098"/>
    </source>
</evidence>
<feature type="domain" description="Cytochrome b5 heme-binding" evidence="18">
    <location>
        <begin position="5"/>
        <end position="80"/>
    </location>
</feature>
<feature type="transmembrane region" description="Helical" evidence="17">
    <location>
        <begin position="421"/>
        <end position="438"/>
    </location>
</feature>
<evidence type="ECO:0000256" key="10">
    <source>
        <dbReference type="ARBA" id="ARBA00022919"/>
    </source>
</evidence>
<dbReference type="CDD" id="cd03506">
    <property type="entry name" value="Delta6-FADS-like"/>
    <property type="match status" value="1"/>
</dbReference>
<dbReference type="InterPro" id="IPR012171">
    <property type="entry name" value="Fatty_acid_desaturase"/>
</dbReference>
<evidence type="ECO:0000256" key="4">
    <source>
        <dbReference type="ARBA" id="ARBA00009295"/>
    </source>
</evidence>
<dbReference type="SMART" id="SM01117">
    <property type="entry name" value="Cyt-b5"/>
    <property type="match status" value="1"/>
</dbReference>
<dbReference type="InterPro" id="IPR001199">
    <property type="entry name" value="Cyt_B5-like_heme/steroid-bd"/>
</dbReference>
<evidence type="ECO:0000256" key="17">
    <source>
        <dbReference type="SAM" id="Phobius"/>
    </source>
</evidence>
<evidence type="ECO:0000256" key="1">
    <source>
        <dbReference type="ARBA" id="ARBA00004141"/>
    </source>
</evidence>
<dbReference type="GO" id="GO:0016717">
    <property type="term" value="F:oxidoreductase activity, acting on paired donors, with oxidation of a pair of donors resulting in the reduction of molecular oxygen to two molecules of water"/>
    <property type="evidence" value="ECO:0007669"/>
    <property type="project" value="TreeGrafter"/>
</dbReference>
<evidence type="ECO:0000256" key="7">
    <source>
        <dbReference type="ARBA" id="ARBA00022617"/>
    </source>
</evidence>
<dbReference type="EMBL" id="MPGH01000237">
    <property type="protein sequence ID" value="OLN81924.1"/>
    <property type="molecule type" value="Genomic_DNA"/>
</dbReference>
<evidence type="ECO:0000256" key="6">
    <source>
        <dbReference type="ARBA" id="ARBA00016939"/>
    </source>
</evidence>
<dbReference type="EC" id="1.14.19.18" evidence="5"/>
<feature type="region of interest" description="Disordered" evidence="16">
    <location>
        <begin position="114"/>
        <end position="152"/>
    </location>
</feature>
<evidence type="ECO:0000256" key="16">
    <source>
        <dbReference type="SAM" id="MobiDB-lite"/>
    </source>
</evidence>
<keyword evidence="12" id="KW-0560">Oxidoreductase</keyword>
<evidence type="ECO:0000313" key="19">
    <source>
        <dbReference type="EMBL" id="OLN81924.1"/>
    </source>
</evidence>
<dbReference type="Pfam" id="PF00173">
    <property type="entry name" value="Cyt-b5"/>
    <property type="match status" value="1"/>
</dbReference>
<dbReference type="Pfam" id="PF00487">
    <property type="entry name" value="FA_desaturase"/>
    <property type="match status" value="1"/>
</dbReference>
<dbReference type="GO" id="GO:0016020">
    <property type="term" value="C:membrane"/>
    <property type="evidence" value="ECO:0007669"/>
    <property type="project" value="UniProtKB-SubCell"/>
</dbReference>
<evidence type="ECO:0000256" key="12">
    <source>
        <dbReference type="ARBA" id="ARBA00023002"/>
    </source>
</evidence>
<feature type="transmembrane region" description="Helical" evidence="17">
    <location>
        <begin position="306"/>
        <end position="326"/>
    </location>
</feature>
<feature type="compositionally biased region" description="Low complexity" evidence="16">
    <location>
        <begin position="138"/>
        <end position="147"/>
    </location>
</feature>
<comment type="pathway">
    <text evidence="2">Lipid metabolism; sphingolipid metabolism.</text>
</comment>
<feature type="transmembrane region" description="Helical" evidence="17">
    <location>
        <begin position="388"/>
        <end position="409"/>
    </location>
</feature>
<proteinExistence type="inferred from homology"/>
<evidence type="ECO:0000256" key="9">
    <source>
        <dbReference type="ARBA" id="ARBA00022723"/>
    </source>
</evidence>
<feature type="transmembrane region" description="Helical" evidence="17">
    <location>
        <begin position="261"/>
        <end position="285"/>
    </location>
</feature>
<reference evidence="19 20" key="1">
    <citation type="submission" date="2016-11" db="EMBL/GenBank/DDBJ databases">
        <title>Draft Genome Assembly of Colletotrichum chlorophyti a pathogen of herbaceous plants.</title>
        <authorList>
            <person name="Gan P."/>
            <person name="Narusaka M."/>
            <person name="Tsushima A."/>
            <person name="Narusaka Y."/>
            <person name="Takano Y."/>
            <person name="Shirasu K."/>
        </authorList>
    </citation>
    <scope>NUCLEOTIDE SEQUENCE [LARGE SCALE GENOMIC DNA]</scope>
    <source>
        <strain evidence="19 20">NTL11</strain>
    </source>
</reference>
<feature type="transmembrane region" description="Helical" evidence="17">
    <location>
        <begin position="450"/>
        <end position="469"/>
    </location>
</feature>
<dbReference type="PIRSF" id="PIRSF015921">
    <property type="entry name" value="FA_sphinglp_des"/>
    <property type="match status" value="1"/>
</dbReference>
<evidence type="ECO:0000256" key="2">
    <source>
        <dbReference type="ARBA" id="ARBA00004760"/>
    </source>
</evidence>
<dbReference type="PANTHER" id="PTHR19353">
    <property type="entry name" value="FATTY ACID DESATURASE 2"/>
    <property type="match status" value="1"/>
</dbReference>
<comment type="similarity">
    <text evidence="4">Belongs to the fatty acid desaturase type 1 family.</text>
</comment>
<dbReference type="SUPFAM" id="SSF55856">
    <property type="entry name" value="Cytochrome b5-like heme/steroid binding domain"/>
    <property type="match status" value="1"/>
</dbReference>
<evidence type="ECO:0000256" key="13">
    <source>
        <dbReference type="ARBA" id="ARBA00023004"/>
    </source>
</evidence>
<comment type="subcellular location">
    <subcellularLocation>
        <location evidence="1">Membrane</location>
        <topology evidence="1">Multi-pass membrane protein</topology>
    </subcellularLocation>
</comment>
<dbReference type="GO" id="GO:0046872">
    <property type="term" value="F:metal ion binding"/>
    <property type="evidence" value="ECO:0007669"/>
    <property type="project" value="UniProtKB-KW"/>
</dbReference>
<evidence type="ECO:0000313" key="20">
    <source>
        <dbReference type="Proteomes" id="UP000186583"/>
    </source>
</evidence>
<dbReference type="PANTHER" id="PTHR19353:SF30">
    <property type="entry name" value="DELTA 8-(E)-SPHINGOLIPID DESATURASE"/>
    <property type="match status" value="1"/>
</dbReference>
<keyword evidence="11 17" id="KW-1133">Transmembrane helix</keyword>
<keyword evidence="20" id="KW-1185">Reference proteome</keyword>
<sequence length="590" mass="67032">MDRDTRIITPREVEGMIAEGRHIIILDEMVLRLDGWLAKHPGGRPAILHQLGRDATDEIKVYHSAATLKTMKAFRIGRKPAGPWVNMTPPIRGGVYRKIDTTPADVTDVADVADSLSSDQDEDSTDDAVSDVSDRSSRTSLTSACSSVGDDVVSADKAQPEIEIGIRRRVAAHRDESDVDAVFPTGPALSNRSRMTASEYTEWSIQQNIDKDLDGYPSLDPAVQQDIQVKYRLLHERIKEAGLYDCPYLDYGKEMCRYSTLFAGFLVALHYGWYMTSACFLGLFWHQIMFTAHDAGHGAITHNFTFDTLVGLFIADFCCGLSMGWWKSSHNVHHLITNMPEHDPDIQNVPLFATCPSFFKSLRSTYYDFTFIWDAAADFLVQYQRFTYYPVMGIARFNLYLLSWIHVLSARSSSLGNSKAWWIRPTEIAFMTCFWYIFGYRLLLCTLPTWPIRVAFVLVSHIITMPLHVQITLSHWGMSTSDLGESESFPQRQLRTTMDVDCPAWLDWIHGGLQFQAVHHLFPRVPRHNLRKAQVFVREFCNDTGIPYSILGFVDGNRKVLSRLEEVSDQLKIMLNCQKFMAETGESGLH</sequence>
<dbReference type="UniPathway" id="UPA00222"/>
<dbReference type="GO" id="GO:0006665">
    <property type="term" value="P:sphingolipid metabolic process"/>
    <property type="evidence" value="ECO:0007669"/>
    <property type="project" value="UniProtKB-UniPathway"/>
</dbReference>
<dbReference type="OrthoDB" id="260091at2759"/>
<dbReference type="InterPro" id="IPR005804">
    <property type="entry name" value="FA_desaturase_dom"/>
</dbReference>